<name>A0A409YDW9_9AGAR</name>
<dbReference type="AlphaFoldDB" id="A0A409YDW9"/>
<feature type="chain" id="PRO_5018994940" description="Lysine-specific metallo-endopeptidase domain-containing protein" evidence="2">
    <location>
        <begin position="27"/>
        <end position="378"/>
    </location>
</feature>
<feature type="region of interest" description="Disordered" evidence="1">
    <location>
        <begin position="267"/>
        <end position="378"/>
    </location>
</feature>
<proteinExistence type="predicted"/>
<dbReference type="InterPro" id="IPR024079">
    <property type="entry name" value="MetalloPept_cat_dom_sf"/>
</dbReference>
<keyword evidence="4" id="KW-1185">Reference proteome</keyword>
<feature type="compositionally biased region" description="Basic and acidic residues" evidence="1">
    <location>
        <begin position="307"/>
        <end position="317"/>
    </location>
</feature>
<organism evidence="3 4">
    <name type="scientific">Panaeolus cyanescens</name>
    <dbReference type="NCBI Taxonomy" id="181874"/>
    <lineage>
        <taxon>Eukaryota</taxon>
        <taxon>Fungi</taxon>
        <taxon>Dikarya</taxon>
        <taxon>Basidiomycota</taxon>
        <taxon>Agaricomycotina</taxon>
        <taxon>Agaricomycetes</taxon>
        <taxon>Agaricomycetidae</taxon>
        <taxon>Agaricales</taxon>
        <taxon>Agaricineae</taxon>
        <taxon>Galeropsidaceae</taxon>
        <taxon>Panaeolus</taxon>
    </lineage>
</organism>
<comment type="caution">
    <text evidence="3">The sequence shown here is derived from an EMBL/GenBank/DDBJ whole genome shotgun (WGS) entry which is preliminary data.</text>
</comment>
<reference evidence="3 4" key="1">
    <citation type="journal article" date="2018" name="Evol. Lett.">
        <title>Horizontal gene cluster transfer increased hallucinogenic mushroom diversity.</title>
        <authorList>
            <person name="Reynolds H.T."/>
            <person name="Vijayakumar V."/>
            <person name="Gluck-Thaler E."/>
            <person name="Korotkin H.B."/>
            <person name="Matheny P.B."/>
            <person name="Slot J.C."/>
        </authorList>
    </citation>
    <scope>NUCLEOTIDE SEQUENCE [LARGE SCALE GENOMIC DNA]</scope>
    <source>
        <strain evidence="3 4">2629</strain>
    </source>
</reference>
<accession>A0A409YDW9</accession>
<dbReference type="EMBL" id="NHTK01001267">
    <property type="protein sequence ID" value="PPR01187.1"/>
    <property type="molecule type" value="Genomic_DNA"/>
</dbReference>
<evidence type="ECO:0000256" key="1">
    <source>
        <dbReference type="SAM" id="MobiDB-lite"/>
    </source>
</evidence>
<evidence type="ECO:0000313" key="3">
    <source>
        <dbReference type="EMBL" id="PPR01187.1"/>
    </source>
</evidence>
<feature type="compositionally biased region" description="Low complexity" evidence="1">
    <location>
        <begin position="273"/>
        <end position="293"/>
    </location>
</feature>
<dbReference type="GO" id="GO:0008237">
    <property type="term" value="F:metallopeptidase activity"/>
    <property type="evidence" value="ECO:0007669"/>
    <property type="project" value="InterPro"/>
</dbReference>
<feature type="signal peptide" evidence="2">
    <location>
        <begin position="1"/>
        <end position="26"/>
    </location>
</feature>
<sequence>MPFSLYKTLLLSVALISPCFQDIVNGMPLKTKPEGPHGIIPPNSSEKVSLDKTLEMLNGWIKIFGTTVHGAIANHNSQHKKDLDEFFQGAQYYTLDDLKYMLDKYSNDKDPMRLRNYKDEKCPKWDAYVDYETDPVTKEVRPMLILCPNFYKLTREGQAIVLAHEASHYYGLTFDTWDKDPVTGKYVPSYKKTDHTLRGDWHLDYHKLRKLAPERMMQNAETWGVLLFWLGHNKQYPTDETQRGLSDSWDDMTGSLGAIDKTYMSVIPKHHSNPSSPSRSPSLSASGSGSGSPTNQMAMGILLPPKSKTDSDSDSDHGMSNAMILPPKGASHPSGSGGNKPKLHVNTGASGSKQPGHTGNSAGSSPKTGSSGSWEHIG</sequence>
<feature type="compositionally biased region" description="Polar residues" evidence="1">
    <location>
        <begin position="347"/>
        <end position="378"/>
    </location>
</feature>
<dbReference type="InParanoid" id="A0A409YDW9"/>
<evidence type="ECO:0000313" key="4">
    <source>
        <dbReference type="Proteomes" id="UP000284842"/>
    </source>
</evidence>
<dbReference type="OrthoDB" id="3067737at2759"/>
<protein>
    <recommendedName>
        <fullName evidence="5">Lysine-specific metallo-endopeptidase domain-containing protein</fullName>
    </recommendedName>
</protein>
<evidence type="ECO:0000256" key="2">
    <source>
        <dbReference type="SAM" id="SignalP"/>
    </source>
</evidence>
<keyword evidence="2" id="KW-0732">Signal</keyword>
<evidence type="ECO:0008006" key="5">
    <source>
        <dbReference type="Google" id="ProtNLM"/>
    </source>
</evidence>
<gene>
    <name evidence="3" type="ORF">CVT24_006063</name>
</gene>
<dbReference type="Gene3D" id="3.40.390.10">
    <property type="entry name" value="Collagenase (Catalytic Domain)"/>
    <property type="match status" value="1"/>
</dbReference>
<dbReference type="Proteomes" id="UP000284842">
    <property type="component" value="Unassembled WGS sequence"/>
</dbReference>